<feature type="transmembrane region" description="Helical" evidence="8">
    <location>
        <begin position="161"/>
        <end position="184"/>
    </location>
</feature>
<evidence type="ECO:0000256" key="1">
    <source>
        <dbReference type="ARBA" id="ARBA00004651"/>
    </source>
</evidence>
<dbReference type="RefSeq" id="WP_149199531.1">
    <property type="nucleotide sequence ID" value="NZ_BSOV01000002.1"/>
</dbReference>
<dbReference type="Pfam" id="PF07694">
    <property type="entry name" value="5TM-5TMR_LYT"/>
    <property type="match status" value="1"/>
</dbReference>
<evidence type="ECO:0000256" key="2">
    <source>
        <dbReference type="ARBA" id="ARBA00012528"/>
    </source>
</evidence>
<evidence type="ECO:0000259" key="9">
    <source>
        <dbReference type="PROSITE" id="PS50887"/>
    </source>
</evidence>
<keyword evidence="3" id="KW-1003">Cell membrane</keyword>
<dbReference type="OrthoDB" id="9759607at2"/>
<dbReference type="Pfam" id="PF00990">
    <property type="entry name" value="GGDEF"/>
    <property type="match status" value="1"/>
</dbReference>
<dbReference type="InterPro" id="IPR029787">
    <property type="entry name" value="Nucleotide_cyclase"/>
</dbReference>
<comment type="subcellular location">
    <subcellularLocation>
        <location evidence="1">Cell membrane</location>
        <topology evidence="1">Multi-pass membrane protein</topology>
    </subcellularLocation>
</comment>
<keyword evidence="6 8" id="KW-0472">Membrane</keyword>
<feature type="transmembrane region" description="Helical" evidence="8">
    <location>
        <begin position="74"/>
        <end position="94"/>
    </location>
</feature>
<evidence type="ECO:0000256" key="5">
    <source>
        <dbReference type="ARBA" id="ARBA00022989"/>
    </source>
</evidence>
<dbReference type="SUPFAM" id="SSF55073">
    <property type="entry name" value="Nucleotide cyclase"/>
    <property type="match status" value="1"/>
</dbReference>
<dbReference type="NCBIfam" id="TIGR00254">
    <property type="entry name" value="GGDEF"/>
    <property type="match status" value="1"/>
</dbReference>
<dbReference type="GO" id="GO:1902201">
    <property type="term" value="P:negative regulation of bacterial-type flagellum-dependent cell motility"/>
    <property type="evidence" value="ECO:0007669"/>
    <property type="project" value="TreeGrafter"/>
</dbReference>
<dbReference type="InterPro" id="IPR000160">
    <property type="entry name" value="GGDEF_dom"/>
</dbReference>
<dbReference type="InterPro" id="IPR011620">
    <property type="entry name" value="Sig_transdc_His_kinase_LytS_TM"/>
</dbReference>
<feature type="transmembrane region" description="Helical" evidence="8">
    <location>
        <begin position="101"/>
        <end position="125"/>
    </location>
</feature>
<dbReference type="CDD" id="cd01949">
    <property type="entry name" value="GGDEF"/>
    <property type="match status" value="1"/>
</dbReference>
<geneLocation type="plasmid" evidence="10 11">
    <name>unnamed6</name>
</geneLocation>
<dbReference type="InterPro" id="IPR043128">
    <property type="entry name" value="Rev_trsase/Diguanyl_cyclase"/>
</dbReference>
<dbReference type="GO" id="GO:0005886">
    <property type="term" value="C:plasma membrane"/>
    <property type="evidence" value="ECO:0007669"/>
    <property type="project" value="UniProtKB-SubCell"/>
</dbReference>
<feature type="transmembrane region" description="Helical" evidence="8">
    <location>
        <begin position="6"/>
        <end position="32"/>
    </location>
</feature>
<dbReference type="GO" id="GO:0071555">
    <property type="term" value="P:cell wall organization"/>
    <property type="evidence" value="ECO:0007669"/>
    <property type="project" value="InterPro"/>
</dbReference>
<keyword evidence="4 8" id="KW-0812">Transmembrane</keyword>
<comment type="catalytic activity">
    <reaction evidence="7">
        <text>2 GTP = 3',3'-c-di-GMP + 2 diphosphate</text>
        <dbReference type="Rhea" id="RHEA:24898"/>
        <dbReference type="ChEBI" id="CHEBI:33019"/>
        <dbReference type="ChEBI" id="CHEBI:37565"/>
        <dbReference type="ChEBI" id="CHEBI:58805"/>
        <dbReference type="EC" id="2.7.7.65"/>
    </reaction>
</comment>
<evidence type="ECO:0000256" key="4">
    <source>
        <dbReference type="ARBA" id="ARBA00022692"/>
    </source>
</evidence>
<dbReference type="PANTHER" id="PTHR45138">
    <property type="entry name" value="REGULATORY COMPONENTS OF SENSORY TRANSDUCTION SYSTEM"/>
    <property type="match status" value="1"/>
</dbReference>
<dbReference type="InterPro" id="IPR050469">
    <property type="entry name" value="Diguanylate_Cyclase"/>
</dbReference>
<evidence type="ECO:0000313" key="11">
    <source>
        <dbReference type="Proteomes" id="UP000509702"/>
    </source>
</evidence>
<dbReference type="AlphaFoldDB" id="A0A6N1AR83"/>
<evidence type="ECO:0000256" key="6">
    <source>
        <dbReference type="ARBA" id="ARBA00023136"/>
    </source>
</evidence>
<dbReference type="GO" id="GO:0052621">
    <property type="term" value="F:diguanylate cyclase activity"/>
    <property type="evidence" value="ECO:0007669"/>
    <property type="project" value="UniProtKB-EC"/>
</dbReference>
<dbReference type="EMBL" id="CP054621">
    <property type="protein sequence ID" value="QKS53873.1"/>
    <property type="molecule type" value="Genomic_DNA"/>
</dbReference>
<reference evidence="10 11" key="1">
    <citation type="submission" date="2020-06" db="EMBL/GenBank/DDBJ databases">
        <title>Complete genome of Azosprillum oryzae KACC14407.</title>
        <authorList>
            <person name="Kim M."/>
            <person name="Park Y.-J."/>
            <person name="Shin J.-H."/>
        </authorList>
    </citation>
    <scope>NUCLEOTIDE SEQUENCE [LARGE SCALE GENOMIC DNA]</scope>
    <source>
        <strain evidence="10 11">KACC 14407</strain>
        <plasmid evidence="10 11">unnamed6</plasmid>
    </source>
</reference>
<dbReference type="GO" id="GO:0043709">
    <property type="term" value="P:cell adhesion involved in single-species biofilm formation"/>
    <property type="evidence" value="ECO:0007669"/>
    <property type="project" value="TreeGrafter"/>
</dbReference>
<dbReference type="EC" id="2.7.7.65" evidence="2"/>
<evidence type="ECO:0000313" key="10">
    <source>
        <dbReference type="EMBL" id="QKS53873.1"/>
    </source>
</evidence>
<sequence>MEEPSATATIATALAGGVGLLALVTLVYGTILYRMEERPRIRQLCLGLLFGIGGVAAMLQSVPISPGVYLDVKAVPVALAAPFGGPLAAMLAAGMVSAARIAIGGAGTLPGVAGILVAGSVGLLLRRLVPAVEWRNSRPLFILGPVASVHPLSIFVLPWEVALPIFIDGGIPIALFTAAGILMLGTMLARERRRVDTEQMLRNAALSDPLTGLANRRAFFASIDRAVAGALRHDTPVSLLMLDIDHFKDVNDSRGHDAGDAVLVSLSRLLQCSVRQSDLVARFGGEEFAILLPNAPGDGAFQLAERLRCAVRDLSIPQDDGAILHVTVSIGLSTLTPDIGRSDAMIKAADMALYRAKQGGRDRVCRHRESSVKEPAPAVD</sequence>
<organism evidence="10 11">
    <name type="scientific">Azospirillum oryzae</name>
    <dbReference type="NCBI Taxonomy" id="286727"/>
    <lineage>
        <taxon>Bacteria</taxon>
        <taxon>Pseudomonadati</taxon>
        <taxon>Pseudomonadota</taxon>
        <taxon>Alphaproteobacteria</taxon>
        <taxon>Rhodospirillales</taxon>
        <taxon>Azospirillaceae</taxon>
        <taxon>Azospirillum</taxon>
    </lineage>
</organism>
<evidence type="ECO:0000256" key="7">
    <source>
        <dbReference type="ARBA" id="ARBA00034247"/>
    </source>
</evidence>
<dbReference type="FunFam" id="3.30.70.270:FF:000001">
    <property type="entry name" value="Diguanylate cyclase domain protein"/>
    <property type="match status" value="1"/>
</dbReference>
<dbReference type="GO" id="GO:0000155">
    <property type="term" value="F:phosphorelay sensor kinase activity"/>
    <property type="evidence" value="ECO:0007669"/>
    <property type="project" value="InterPro"/>
</dbReference>
<dbReference type="Gene3D" id="3.30.70.270">
    <property type="match status" value="1"/>
</dbReference>
<feature type="transmembrane region" description="Helical" evidence="8">
    <location>
        <begin position="44"/>
        <end position="62"/>
    </location>
</feature>
<keyword evidence="5 8" id="KW-1133">Transmembrane helix</keyword>
<dbReference type="PANTHER" id="PTHR45138:SF9">
    <property type="entry name" value="DIGUANYLATE CYCLASE DGCM-RELATED"/>
    <property type="match status" value="1"/>
</dbReference>
<accession>A0A6N1AR83</accession>
<protein>
    <recommendedName>
        <fullName evidence="2">diguanylate cyclase</fullName>
        <ecNumber evidence="2">2.7.7.65</ecNumber>
    </recommendedName>
</protein>
<name>A0A6N1AR83_9PROT</name>
<dbReference type="Proteomes" id="UP000509702">
    <property type="component" value="Plasmid unnamed6"/>
</dbReference>
<dbReference type="PROSITE" id="PS50887">
    <property type="entry name" value="GGDEF"/>
    <property type="match status" value="1"/>
</dbReference>
<proteinExistence type="predicted"/>
<keyword evidence="11" id="KW-1185">Reference proteome</keyword>
<feature type="domain" description="GGDEF" evidence="9">
    <location>
        <begin position="235"/>
        <end position="369"/>
    </location>
</feature>
<gene>
    <name evidence="10" type="ORF">HUE56_25495</name>
</gene>
<keyword evidence="10" id="KW-0614">Plasmid</keyword>
<dbReference type="KEGG" id="aoz:HUE56_25495"/>
<evidence type="ECO:0000256" key="8">
    <source>
        <dbReference type="SAM" id="Phobius"/>
    </source>
</evidence>
<dbReference type="SMART" id="SM00267">
    <property type="entry name" value="GGDEF"/>
    <property type="match status" value="1"/>
</dbReference>
<evidence type="ECO:0000256" key="3">
    <source>
        <dbReference type="ARBA" id="ARBA00022475"/>
    </source>
</evidence>